<comment type="caution">
    <text evidence="2">The sequence shown here is derived from an EMBL/GenBank/DDBJ whole genome shotgun (WGS) entry which is preliminary data.</text>
</comment>
<dbReference type="PROSITE" id="PS51257">
    <property type="entry name" value="PROKAR_LIPOPROTEIN"/>
    <property type="match status" value="1"/>
</dbReference>
<dbReference type="AlphaFoldDB" id="A0A318PLE2"/>
<protein>
    <submittedName>
        <fullName evidence="2">Secretion protein</fullName>
    </submittedName>
</protein>
<dbReference type="InterPro" id="IPR031817">
    <property type="entry name" value="DotD"/>
</dbReference>
<feature type="signal peptide" evidence="1">
    <location>
        <begin position="1"/>
        <end position="18"/>
    </location>
</feature>
<dbReference type="EMBL" id="NKUC01000024">
    <property type="protein sequence ID" value="PYD56392.1"/>
    <property type="molecule type" value="Genomic_DNA"/>
</dbReference>
<feature type="chain" id="PRO_5016419452" evidence="1">
    <location>
        <begin position="19"/>
        <end position="152"/>
    </location>
</feature>
<reference evidence="2 3" key="1">
    <citation type="submission" date="2017-07" db="EMBL/GenBank/DDBJ databases">
        <title>A draft genome sequence of Komagataeibacter xylinus LMG 1515.</title>
        <authorList>
            <person name="Skraban J."/>
            <person name="Cleenwerck I."/>
            <person name="Vandamme P."/>
            <person name="Trcek J."/>
        </authorList>
    </citation>
    <scope>NUCLEOTIDE SEQUENCE [LARGE SCALE GENOMIC DNA]</scope>
    <source>
        <strain evidence="2 3">LMG 1515</strain>
    </source>
</reference>
<dbReference type="Pfam" id="PF16816">
    <property type="entry name" value="DotD"/>
    <property type="match status" value="1"/>
</dbReference>
<proteinExistence type="predicted"/>
<dbReference type="Proteomes" id="UP000248257">
    <property type="component" value="Unassembled WGS sequence"/>
</dbReference>
<name>A0A318PLE2_KOMXY</name>
<accession>A0A318PLE2</accession>
<dbReference type="OrthoDB" id="7281184at2"/>
<dbReference type="Gene3D" id="3.55.50.60">
    <property type="entry name" value="DotD protein"/>
    <property type="match status" value="1"/>
</dbReference>
<gene>
    <name evidence="2" type="ORF">CFR75_11275</name>
</gene>
<keyword evidence="3" id="KW-1185">Reference proteome</keyword>
<dbReference type="InterPro" id="IPR038140">
    <property type="entry name" value="DotD_sf"/>
</dbReference>
<evidence type="ECO:0000256" key="1">
    <source>
        <dbReference type="SAM" id="SignalP"/>
    </source>
</evidence>
<organism evidence="2 3">
    <name type="scientific">Komagataeibacter xylinus</name>
    <name type="common">Gluconacetobacter xylinus</name>
    <dbReference type="NCBI Taxonomy" id="28448"/>
    <lineage>
        <taxon>Bacteria</taxon>
        <taxon>Pseudomonadati</taxon>
        <taxon>Pseudomonadota</taxon>
        <taxon>Alphaproteobacteria</taxon>
        <taxon>Acetobacterales</taxon>
        <taxon>Acetobacteraceae</taxon>
        <taxon>Komagataeibacter</taxon>
    </lineage>
</organism>
<evidence type="ECO:0000313" key="3">
    <source>
        <dbReference type="Proteomes" id="UP000248257"/>
    </source>
</evidence>
<dbReference type="STRING" id="1220579.GCA_001571345_02113"/>
<evidence type="ECO:0000313" key="2">
    <source>
        <dbReference type="EMBL" id="PYD56392.1"/>
    </source>
</evidence>
<dbReference type="RefSeq" id="WP_061274761.1">
    <property type="nucleotide sequence ID" value="NZ_CBCRXN010000026.1"/>
</dbReference>
<sequence length="152" mass="16131">MKRPLLIFLLPVALSACAGKLPPPSPVATTGMASPELALQRSIAATTTDLRELGNIRPTPLAAPATSVPLPDDLTRRIWFAWNGPLGDAVTKLGHEIGYTVTITGRTRTLRVTTNSVAPVVDILRTLGEEAGEQATVSVDPLRHAITVAWHA</sequence>
<keyword evidence="1" id="KW-0732">Signal</keyword>